<dbReference type="EMBL" id="BJON01000036">
    <property type="protein sequence ID" value="GED72860.1"/>
    <property type="molecule type" value="Genomic_DNA"/>
</dbReference>
<protein>
    <recommendedName>
        <fullName evidence="3">Transposase</fullName>
    </recommendedName>
</protein>
<evidence type="ECO:0000313" key="1">
    <source>
        <dbReference type="EMBL" id="GED72860.1"/>
    </source>
</evidence>
<reference evidence="1 2" key="1">
    <citation type="submission" date="2019-06" db="EMBL/GenBank/DDBJ databases">
        <title>Whole genome shotgun sequence of Brevibacillus reuszeri NBRC 15719.</title>
        <authorList>
            <person name="Hosoyama A."/>
            <person name="Uohara A."/>
            <person name="Ohji S."/>
            <person name="Ichikawa N."/>
        </authorList>
    </citation>
    <scope>NUCLEOTIDE SEQUENCE [LARGE SCALE GENOMIC DNA]</scope>
    <source>
        <strain evidence="1 2">NBRC 15719</strain>
    </source>
</reference>
<dbReference type="Proteomes" id="UP000319578">
    <property type="component" value="Unassembled WGS sequence"/>
</dbReference>
<accession>A0ABQ0TYQ3</accession>
<evidence type="ECO:0000313" key="2">
    <source>
        <dbReference type="Proteomes" id="UP000319578"/>
    </source>
</evidence>
<name>A0ABQ0TYQ3_9BACL</name>
<gene>
    <name evidence="1" type="ORF">BRE01_65620</name>
</gene>
<sequence>MVASKSKLPEELQPKLASDPKFFVRQRIAYNKKATFKAL</sequence>
<proteinExistence type="predicted"/>
<organism evidence="1 2">
    <name type="scientific">Brevibacillus reuszeri</name>
    <dbReference type="NCBI Taxonomy" id="54915"/>
    <lineage>
        <taxon>Bacteria</taxon>
        <taxon>Bacillati</taxon>
        <taxon>Bacillota</taxon>
        <taxon>Bacilli</taxon>
        <taxon>Bacillales</taxon>
        <taxon>Paenibacillaceae</taxon>
        <taxon>Brevibacillus</taxon>
    </lineage>
</organism>
<keyword evidence="2" id="KW-1185">Reference proteome</keyword>
<comment type="caution">
    <text evidence="1">The sequence shown here is derived from an EMBL/GenBank/DDBJ whole genome shotgun (WGS) entry which is preliminary data.</text>
</comment>
<evidence type="ECO:0008006" key="3">
    <source>
        <dbReference type="Google" id="ProtNLM"/>
    </source>
</evidence>